<organism evidence="2">
    <name type="scientific">Panstrongylus lignarius</name>
    <dbReference type="NCBI Taxonomy" id="156445"/>
    <lineage>
        <taxon>Eukaryota</taxon>
        <taxon>Metazoa</taxon>
        <taxon>Ecdysozoa</taxon>
        <taxon>Arthropoda</taxon>
        <taxon>Hexapoda</taxon>
        <taxon>Insecta</taxon>
        <taxon>Pterygota</taxon>
        <taxon>Neoptera</taxon>
        <taxon>Paraneoptera</taxon>
        <taxon>Hemiptera</taxon>
        <taxon>Heteroptera</taxon>
        <taxon>Panheteroptera</taxon>
        <taxon>Cimicomorpha</taxon>
        <taxon>Reduviidae</taxon>
        <taxon>Triatominae</taxon>
        <taxon>Panstrongylus</taxon>
    </lineage>
</organism>
<dbReference type="EMBL" id="GFTR01000973">
    <property type="protein sequence ID" value="JAW15453.1"/>
    <property type="molecule type" value="Transcribed_RNA"/>
</dbReference>
<dbReference type="AlphaFoldDB" id="A0A224Y439"/>
<evidence type="ECO:0000313" key="2">
    <source>
        <dbReference type="EMBL" id="JAW15453.1"/>
    </source>
</evidence>
<evidence type="ECO:0000256" key="1">
    <source>
        <dbReference type="SAM" id="Phobius"/>
    </source>
</evidence>
<protein>
    <submittedName>
        <fullName evidence="2">Putative secreted protein</fullName>
    </submittedName>
</protein>
<name>A0A224Y439_9HEMI</name>
<reference evidence="2" key="1">
    <citation type="journal article" date="2018" name="PLoS Negl. Trop. Dis.">
        <title>An insight into the salivary gland and fat body transcriptome of Panstrongylus lignarius (Hemiptera: Heteroptera), the main vector of Chagas disease in Peru.</title>
        <authorList>
            <person name="Nevoa J.C."/>
            <person name="Mendes M.T."/>
            <person name="da Silva M.V."/>
            <person name="Soares S.C."/>
            <person name="Oliveira C.J.F."/>
            <person name="Ribeiro J.M.C."/>
        </authorList>
    </citation>
    <scope>NUCLEOTIDE SEQUENCE</scope>
</reference>
<proteinExistence type="predicted"/>
<sequence>MRPYSFPSVVKSYIIIFISLISFPISTTSSANFNLLSHSPFTFSPLPLQSNFRKTSCNTALKIWENGMSPCLSPFLTSISSHS</sequence>
<feature type="transmembrane region" description="Helical" evidence="1">
    <location>
        <begin position="12"/>
        <end position="36"/>
    </location>
</feature>
<keyword evidence="1" id="KW-0812">Transmembrane</keyword>
<keyword evidence="1" id="KW-1133">Transmembrane helix</keyword>
<keyword evidence="1" id="KW-0472">Membrane</keyword>
<accession>A0A224Y439</accession>